<proteinExistence type="predicted"/>
<organism evidence="1 2">
    <name type="scientific">Pristionchus pacificus</name>
    <name type="common">Parasitic nematode worm</name>
    <dbReference type="NCBI Taxonomy" id="54126"/>
    <lineage>
        <taxon>Eukaryota</taxon>
        <taxon>Metazoa</taxon>
        <taxon>Ecdysozoa</taxon>
        <taxon>Nematoda</taxon>
        <taxon>Chromadorea</taxon>
        <taxon>Rhabditida</taxon>
        <taxon>Rhabditina</taxon>
        <taxon>Diplogasteromorpha</taxon>
        <taxon>Diplogasteroidea</taxon>
        <taxon>Neodiplogasteridae</taxon>
        <taxon>Pristionchus</taxon>
    </lineage>
</organism>
<sequence>MDYRFRMSITSLFILFTLLLPISDSVTTCKKFPVDYFIGYPEDVVTCTPEAGRYGCYYLRYTRDSESRDGELEGGCGHDLCRGKEANCRVYIESNDQVDTVANVCCCYTDECNALEKAERLPLWARLD</sequence>
<evidence type="ECO:0000313" key="1">
    <source>
        <dbReference type="EnsemblMetazoa" id="PPA00581.1"/>
    </source>
</evidence>
<reference evidence="2" key="1">
    <citation type="journal article" date="2008" name="Nat. Genet.">
        <title>The Pristionchus pacificus genome provides a unique perspective on nematode lifestyle and parasitism.</title>
        <authorList>
            <person name="Dieterich C."/>
            <person name="Clifton S.W."/>
            <person name="Schuster L.N."/>
            <person name="Chinwalla A."/>
            <person name="Delehaunty K."/>
            <person name="Dinkelacker I."/>
            <person name="Fulton L."/>
            <person name="Fulton R."/>
            <person name="Godfrey J."/>
            <person name="Minx P."/>
            <person name="Mitreva M."/>
            <person name="Roeseler W."/>
            <person name="Tian H."/>
            <person name="Witte H."/>
            <person name="Yang S.P."/>
            <person name="Wilson R.K."/>
            <person name="Sommer R.J."/>
        </authorList>
    </citation>
    <scope>NUCLEOTIDE SEQUENCE [LARGE SCALE GENOMIC DNA]</scope>
    <source>
        <strain evidence="2">PS312</strain>
    </source>
</reference>
<protein>
    <submittedName>
        <fullName evidence="1">Uncharacterized protein</fullName>
    </submittedName>
</protein>
<keyword evidence="2" id="KW-1185">Reference proteome</keyword>
<accession>A0A8R1Y6R6</accession>
<dbReference type="AlphaFoldDB" id="A0A2A6BP23"/>
<dbReference type="EnsemblMetazoa" id="PPA00581.1">
    <property type="protein sequence ID" value="PPA00581.1"/>
    <property type="gene ID" value="WBGene00090135"/>
</dbReference>
<gene>
    <name evidence="1" type="primary">WBGene00090135</name>
</gene>
<name>A0A2A6BP23_PRIPA</name>
<dbReference type="Proteomes" id="UP000005239">
    <property type="component" value="Unassembled WGS sequence"/>
</dbReference>
<accession>A0A2A6BP23</accession>
<evidence type="ECO:0000313" key="2">
    <source>
        <dbReference type="Proteomes" id="UP000005239"/>
    </source>
</evidence>
<reference evidence="1" key="2">
    <citation type="submission" date="2022-06" db="UniProtKB">
        <authorList>
            <consortium name="EnsemblMetazoa"/>
        </authorList>
    </citation>
    <scope>IDENTIFICATION</scope>
    <source>
        <strain evidence="1">PS312</strain>
    </source>
</reference>